<dbReference type="PRINTS" id="PR01988">
    <property type="entry name" value="EXPORTERBACE"/>
</dbReference>
<feature type="transmembrane region" description="Helical" evidence="7">
    <location>
        <begin position="322"/>
        <end position="342"/>
    </location>
</feature>
<keyword evidence="2" id="KW-0813">Transport</keyword>
<dbReference type="InterPro" id="IPR010290">
    <property type="entry name" value="TM_effector"/>
</dbReference>
<feature type="transmembrane region" description="Helical" evidence="7">
    <location>
        <begin position="49"/>
        <end position="73"/>
    </location>
</feature>
<keyword evidence="5 7" id="KW-1133">Transmembrane helix</keyword>
<dbReference type="AlphaFoldDB" id="A0A1Y0IP63"/>
<feature type="transmembrane region" description="Helical" evidence="7">
    <location>
        <begin position="292"/>
        <end position="310"/>
    </location>
</feature>
<dbReference type="Pfam" id="PF05977">
    <property type="entry name" value="MFS_3"/>
    <property type="match status" value="1"/>
</dbReference>
<name>A0A1Y0IP63_9BACL</name>
<organism evidence="9 10">
    <name type="scientific">Tumebacillus avium</name>
    <dbReference type="NCBI Taxonomy" id="1903704"/>
    <lineage>
        <taxon>Bacteria</taxon>
        <taxon>Bacillati</taxon>
        <taxon>Bacillota</taxon>
        <taxon>Bacilli</taxon>
        <taxon>Bacillales</taxon>
        <taxon>Alicyclobacillaceae</taxon>
        <taxon>Tumebacillus</taxon>
    </lineage>
</organism>
<keyword evidence="6 7" id="KW-0472">Membrane</keyword>
<evidence type="ECO:0000256" key="3">
    <source>
        <dbReference type="ARBA" id="ARBA00022475"/>
    </source>
</evidence>
<dbReference type="InterPro" id="IPR022324">
    <property type="entry name" value="Bacilysin_exporter_BacE_put"/>
</dbReference>
<evidence type="ECO:0000256" key="5">
    <source>
        <dbReference type="ARBA" id="ARBA00022989"/>
    </source>
</evidence>
<gene>
    <name evidence="9" type="ORF">CBW65_09975</name>
</gene>
<dbReference type="Gene3D" id="1.20.1250.20">
    <property type="entry name" value="MFS general substrate transporter like domains"/>
    <property type="match status" value="1"/>
</dbReference>
<keyword evidence="10" id="KW-1185">Reference proteome</keyword>
<sequence length="421" mass="45077">MNSLFTGMNSLFTNRNFRNLWWGQTISYFGDVVFSISISWYVFEKTGSSMHVALLLIAAFLPEVLFGMFLGALADRWDRKRLMQLSDLFQFTATGLLALSFWLGSFQLWQIYAVSICLSLGNSLFSSALTAWLPEMVEQEQLLRANSLMSTSKQINRLVGATVGGALVAVTGAVATIAIDSLTFLISFGFLLFVRDQGKVMRSTDQTEFSIWEDIKVGLSWIRRQPVILLLVLIGMISNIALGPTNVLPPMYIQVELQADASALGIFDAAIGLGLLLGGILVGVVSPKRIGVWFLAGLGLQGTGMLIVSQAPTLTGACIGNFLLGFAVMMAALPLGTMIQVLTPSAMRGRVGSVMSIGLSMAIPITYGGIGALAGGIGSRVTYVLGGCLLLCCVVLGLLNAKLRGYRLYAAASDALSEKPA</sequence>
<evidence type="ECO:0000256" key="7">
    <source>
        <dbReference type="SAM" id="Phobius"/>
    </source>
</evidence>
<dbReference type="KEGG" id="tum:CBW65_09975"/>
<dbReference type="Proteomes" id="UP000195437">
    <property type="component" value="Chromosome"/>
</dbReference>
<evidence type="ECO:0000259" key="8">
    <source>
        <dbReference type="PROSITE" id="PS50850"/>
    </source>
</evidence>
<accession>A0A1Y0IP63</accession>
<dbReference type="PROSITE" id="PS50850">
    <property type="entry name" value="MFS"/>
    <property type="match status" value="1"/>
</dbReference>
<dbReference type="CDD" id="cd06173">
    <property type="entry name" value="MFS_MefA_like"/>
    <property type="match status" value="1"/>
</dbReference>
<comment type="subcellular location">
    <subcellularLocation>
        <location evidence="1">Cell membrane</location>
        <topology evidence="1">Multi-pass membrane protein</topology>
    </subcellularLocation>
</comment>
<feature type="transmembrane region" description="Helical" evidence="7">
    <location>
        <begin position="109"/>
        <end position="133"/>
    </location>
</feature>
<dbReference type="GO" id="GO:0022857">
    <property type="term" value="F:transmembrane transporter activity"/>
    <property type="evidence" value="ECO:0007669"/>
    <property type="project" value="InterPro"/>
</dbReference>
<feature type="domain" description="Major facilitator superfamily (MFS) profile" evidence="8">
    <location>
        <begin position="1"/>
        <end position="404"/>
    </location>
</feature>
<dbReference type="SUPFAM" id="SSF103473">
    <property type="entry name" value="MFS general substrate transporter"/>
    <property type="match status" value="1"/>
</dbReference>
<dbReference type="GO" id="GO:0005886">
    <property type="term" value="C:plasma membrane"/>
    <property type="evidence" value="ECO:0007669"/>
    <property type="project" value="UniProtKB-SubCell"/>
</dbReference>
<feature type="transmembrane region" description="Helical" evidence="7">
    <location>
        <begin position="226"/>
        <end position="243"/>
    </location>
</feature>
<evidence type="ECO:0000256" key="1">
    <source>
        <dbReference type="ARBA" id="ARBA00004651"/>
    </source>
</evidence>
<keyword evidence="4 7" id="KW-0812">Transmembrane</keyword>
<dbReference type="OrthoDB" id="9775268at2"/>
<dbReference type="InterPro" id="IPR020846">
    <property type="entry name" value="MFS_dom"/>
</dbReference>
<evidence type="ECO:0000256" key="4">
    <source>
        <dbReference type="ARBA" id="ARBA00022692"/>
    </source>
</evidence>
<proteinExistence type="predicted"/>
<feature type="transmembrane region" description="Helical" evidence="7">
    <location>
        <begin position="354"/>
        <end position="375"/>
    </location>
</feature>
<evidence type="ECO:0000313" key="9">
    <source>
        <dbReference type="EMBL" id="ARU61285.1"/>
    </source>
</evidence>
<dbReference type="EMBL" id="CP021434">
    <property type="protein sequence ID" value="ARU61285.1"/>
    <property type="molecule type" value="Genomic_DNA"/>
</dbReference>
<feature type="transmembrane region" description="Helical" evidence="7">
    <location>
        <begin position="381"/>
        <end position="399"/>
    </location>
</feature>
<feature type="transmembrane region" description="Helical" evidence="7">
    <location>
        <begin position="85"/>
        <end position="103"/>
    </location>
</feature>
<evidence type="ECO:0000256" key="6">
    <source>
        <dbReference type="ARBA" id="ARBA00023136"/>
    </source>
</evidence>
<dbReference type="RefSeq" id="WP_087456664.1">
    <property type="nucleotide sequence ID" value="NZ_CP021434.1"/>
</dbReference>
<keyword evidence="3" id="KW-1003">Cell membrane</keyword>
<protein>
    <recommendedName>
        <fullName evidence="8">Major facilitator superfamily (MFS) profile domain-containing protein</fullName>
    </recommendedName>
</protein>
<reference evidence="10" key="1">
    <citation type="submission" date="2017-05" db="EMBL/GenBank/DDBJ databases">
        <authorList>
            <person name="Sung H."/>
        </authorList>
    </citation>
    <scope>NUCLEOTIDE SEQUENCE [LARGE SCALE GENOMIC DNA]</scope>
    <source>
        <strain evidence="10">AR23208</strain>
    </source>
</reference>
<feature type="transmembrane region" description="Helical" evidence="7">
    <location>
        <begin position="263"/>
        <end position="285"/>
    </location>
</feature>
<dbReference type="PANTHER" id="PTHR23513:SF6">
    <property type="entry name" value="MAJOR FACILITATOR SUPERFAMILY ASSOCIATED DOMAIN-CONTAINING PROTEIN"/>
    <property type="match status" value="1"/>
</dbReference>
<dbReference type="InterPro" id="IPR036259">
    <property type="entry name" value="MFS_trans_sf"/>
</dbReference>
<dbReference type="PANTHER" id="PTHR23513">
    <property type="entry name" value="INTEGRAL MEMBRANE EFFLUX PROTEIN-RELATED"/>
    <property type="match status" value="1"/>
</dbReference>
<feature type="transmembrane region" description="Helical" evidence="7">
    <location>
        <begin position="20"/>
        <end position="43"/>
    </location>
</feature>
<feature type="transmembrane region" description="Helical" evidence="7">
    <location>
        <begin position="177"/>
        <end position="194"/>
    </location>
</feature>
<evidence type="ECO:0000256" key="2">
    <source>
        <dbReference type="ARBA" id="ARBA00022448"/>
    </source>
</evidence>
<evidence type="ECO:0000313" key="10">
    <source>
        <dbReference type="Proteomes" id="UP000195437"/>
    </source>
</evidence>